<feature type="transmembrane region" description="Helical" evidence="8">
    <location>
        <begin position="103"/>
        <end position="124"/>
    </location>
</feature>
<keyword evidence="6 8" id="KW-0472">Membrane</keyword>
<dbReference type="InterPro" id="IPR005828">
    <property type="entry name" value="MFS_sugar_transport-like"/>
</dbReference>
<organism evidence="10 11">
    <name type="scientific">Amycolatopsis pigmentata</name>
    <dbReference type="NCBI Taxonomy" id="450801"/>
    <lineage>
        <taxon>Bacteria</taxon>
        <taxon>Bacillati</taxon>
        <taxon>Actinomycetota</taxon>
        <taxon>Actinomycetes</taxon>
        <taxon>Pseudonocardiales</taxon>
        <taxon>Pseudonocardiaceae</taxon>
        <taxon>Amycolatopsis</taxon>
    </lineage>
</organism>
<dbReference type="Pfam" id="PF00083">
    <property type="entry name" value="Sugar_tr"/>
    <property type="match status" value="1"/>
</dbReference>
<evidence type="ECO:0000313" key="10">
    <source>
        <dbReference type="EMBL" id="MFD2420836.1"/>
    </source>
</evidence>
<dbReference type="EMBL" id="JBHUKR010000020">
    <property type="protein sequence ID" value="MFD2420836.1"/>
    <property type="molecule type" value="Genomic_DNA"/>
</dbReference>
<evidence type="ECO:0000256" key="5">
    <source>
        <dbReference type="ARBA" id="ARBA00022989"/>
    </source>
</evidence>
<feature type="transmembrane region" description="Helical" evidence="8">
    <location>
        <begin position="390"/>
        <end position="412"/>
    </location>
</feature>
<evidence type="ECO:0000256" key="7">
    <source>
        <dbReference type="SAM" id="MobiDB-lite"/>
    </source>
</evidence>
<feature type="domain" description="Major facilitator superfamily (MFS) profile" evidence="9">
    <location>
        <begin position="31"/>
        <end position="441"/>
    </location>
</feature>
<feature type="transmembrane region" description="Helical" evidence="8">
    <location>
        <begin position="130"/>
        <end position="148"/>
    </location>
</feature>
<feature type="transmembrane region" description="Helical" evidence="8">
    <location>
        <begin position="352"/>
        <end position="378"/>
    </location>
</feature>
<name>A0ABW5G3V8_9PSEU</name>
<feature type="region of interest" description="Disordered" evidence="7">
    <location>
        <begin position="1"/>
        <end position="22"/>
    </location>
</feature>
<feature type="transmembrane region" description="Helical" evidence="8">
    <location>
        <begin position="169"/>
        <end position="196"/>
    </location>
</feature>
<feature type="transmembrane region" description="Helical" evidence="8">
    <location>
        <begin position="208"/>
        <end position="228"/>
    </location>
</feature>
<evidence type="ECO:0000256" key="3">
    <source>
        <dbReference type="ARBA" id="ARBA00022475"/>
    </source>
</evidence>
<dbReference type="InterPro" id="IPR020846">
    <property type="entry name" value="MFS_dom"/>
</dbReference>
<feature type="transmembrane region" description="Helical" evidence="8">
    <location>
        <begin position="326"/>
        <end position="346"/>
    </location>
</feature>
<dbReference type="PROSITE" id="PS50850">
    <property type="entry name" value="MFS"/>
    <property type="match status" value="1"/>
</dbReference>
<evidence type="ECO:0000256" key="6">
    <source>
        <dbReference type="ARBA" id="ARBA00023136"/>
    </source>
</evidence>
<dbReference type="InterPro" id="IPR036259">
    <property type="entry name" value="MFS_trans_sf"/>
</dbReference>
<evidence type="ECO:0000256" key="2">
    <source>
        <dbReference type="ARBA" id="ARBA00022448"/>
    </source>
</evidence>
<evidence type="ECO:0000313" key="11">
    <source>
        <dbReference type="Proteomes" id="UP001597417"/>
    </source>
</evidence>
<keyword evidence="4 8" id="KW-0812">Transmembrane</keyword>
<keyword evidence="3" id="KW-1003">Cell membrane</keyword>
<evidence type="ECO:0000256" key="4">
    <source>
        <dbReference type="ARBA" id="ARBA00022692"/>
    </source>
</evidence>
<dbReference type="PANTHER" id="PTHR43045:SF4">
    <property type="entry name" value="TRANSPORTER YDFJ-RELATED"/>
    <property type="match status" value="1"/>
</dbReference>
<accession>A0ABW5G3V8</accession>
<feature type="transmembrane region" description="Helical" evidence="8">
    <location>
        <begin position="418"/>
        <end position="438"/>
    </location>
</feature>
<gene>
    <name evidence="10" type="ORF">ACFSXZ_31350</name>
</gene>
<keyword evidence="5 8" id="KW-1133">Transmembrane helix</keyword>
<feature type="transmembrane region" description="Helical" evidence="8">
    <location>
        <begin position="31"/>
        <end position="49"/>
    </location>
</feature>
<dbReference type="SUPFAM" id="SSF103473">
    <property type="entry name" value="MFS general substrate transporter"/>
    <property type="match status" value="1"/>
</dbReference>
<feature type="transmembrane region" description="Helical" evidence="8">
    <location>
        <begin position="297"/>
        <end position="314"/>
    </location>
</feature>
<evidence type="ECO:0000256" key="8">
    <source>
        <dbReference type="SAM" id="Phobius"/>
    </source>
</evidence>
<dbReference type="Pfam" id="PF07690">
    <property type="entry name" value="MFS_1"/>
    <property type="match status" value="1"/>
</dbReference>
<dbReference type="PANTHER" id="PTHR43045">
    <property type="entry name" value="SHIKIMATE TRANSPORTER"/>
    <property type="match status" value="1"/>
</dbReference>
<protein>
    <submittedName>
        <fullName evidence="10">MFS transporter</fullName>
    </submittedName>
</protein>
<keyword evidence="11" id="KW-1185">Reference proteome</keyword>
<dbReference type="Proteomes" id="UP001597417">
    <property type="component" value="Unassembled WGS sequence"/>
</dbReference>
<dbReference type="Gene3D" id="1.20.1250.20">
    <property type="entry name" value="MFS general substrate transporter like domains"/>
    <property type="match status" value="2"/>
</dbReference>
<sequence>MSANTESEPVNSESDSATASGRTYKQRRRRAIASAWAGFAIDSFSIYVVSTALLPAMGYFQAKLSAEQLSIFVGMTLGATLLGRPLGALIFGHFADTIGRRRVGSITIYGFGTVSFLMACLPGAEAIGATLATSLLIGLRFVEGIFLGGEYTAATPMALEYAPPKRRGLIGAMIQCSASFGPFVVAILVTLVLTFAPNAGLHSPYVQWGWRIPFIIGGVLAFIVAFYLRRQVEDSNIFKETARSKAPLRQMLKGKSGRAFIQSYFMMTGIFFASNMLGSVMPQFLLKNKGYTASDLAHTQLITAWPAVASYLLYGFLSDKIGRKRALYIAAGVTIVVSPITLYLIGSGNVHGWLNLTLLGCLTGFAIVGSFGVLPAYINERFSTAVRSSGWGVAYSTAVIVPSFFAYYQVWLGHIMPFAWTAGVMTALGGLFILFASMSGPETHGLDMHALEKVVGAES</sequence>
<feature type="transmembrane region" description="Helical" evidence="8">
    <location>
        <begin position="259"/>
        <end position="277"/>
    </location>
</feature>
<comment type="caution">
    <text evidence="10">The sequence shown here is derived from an EMBL/GenBank/DDBJ whole genome shotgun (WGS) entry which is preliminary data.</text>
</comment>
<reference evidence="11" key="1">
    <citation type="journal article" date="2019" name="Int. J. Syst. Evol. Microbiol.">
        <title>The Global Catalogue of Microorganisms (GCM) 10K type strain sequencing project: providing services to taxonomists for standard genome sequencing and annotation.</title>
        <authorList>
            <consortium name="The Broad Institute Genomics Platform"/>
            <consortium name="The Broad Institute Genome Sequencing Center for Infectious Disease"/>
            <person name="Wu L."/>
            <person name="Ma J."/>
        </authorList>
    </citation>
    <scope>NUCLEOTIDE SEQUENCE [LARGE SCALE GENOMIC DNA]</scope>
    <source>
        <strain evidence="11">CGMCC 4.7645</strain>
    </source>
</reference>
<dbReference type="RefSeq" id="WP_378269088.1">
    <property type="nucleotide sequence ID" value="NZ_JBHUKR010000020.1"/>
</dbReference>
<proteinExistence type="predicted"/>
<dbReference type="InterPro" id="IPR011701">
    <property type="entry name" value="MFS"/>
</dbReference>
<evidence type="ECO:0000259" key="9">
    <source>
        <dbReference type="PROSITE" id="PS50850"/>
    </source>
</evidence>
<comment type="subcellular location">
    <subcellularLocation>
        <location evidence="1">Cell membrane</location>
        <topology evidence="1">Multi-pass membrane protein</topology>
    </subcellularLocation>
</comment>
<evidence type="ECO:0000256" key="1">
    <source>
        <dbReference type="ARBA" id="ARBA00004651"/>
    </source>
</evidence>
<feature type="transmembrane region" description="Helical" evidence="8">
    <location>
        <begin position="69"/>
        <end position="91"/>
    </location>
</feature>
<keyword evidence="2" id="KW-0813">Transport</keyword>